<dbReference type="RefSeq" id="WP_378151713.1">
    <property type="nucleotide sequence ID" value="NZ_JBHSEC010000002.1"/>
</dbReference>
<keyword evidence="8" id="KW-0966">Cell projection</keyword>
<evidence type="ECO:0000256" key="1">
    <source>
        <dbReference type="ARBA" id="ARBA00004236"/>
    </source>
</evidence>
<dbReference type="InterPro" id="IPR022781">
    <property type="entry name" value="Flagellar_biosynth_FliO"/>
</dbReference>
<comment type="subcellular location">
    <subcellularLocation>
        <location evidence="1">Cell membrane</location>
    </subcellularLocation>
</comment>
<proteinExistence type="predicted"/>
<evidence type="ECO:0000256" key="3">
    <source>
        <dbReference type="ARBA" id="ARBA00022692"/>
    </source>
</evidence>
<keyword evidence="4 7" id="KW-1133">Transmembrane helix</keyword>
<evidence type="ECO:0000256" key="5">
    <source>
        <dbReference type="ARBA" id="ARBA00023136"/>
    </source>
</evidence>
<dbReference type="Pfam" id="PF04347">
    <property type="entry name" value="FliO"/>
    <property type="match status" value="1"/>
</dbReference>
<organism evidence="8 9">
    <name type="scientific">Chungangia koreensis</name>
    <dbReference type="NCBI Taxonomy" id="752657"/>
    <lineage>
        <taxon>Bacteria</taxon>
        <taxon>Bacillati</taxon>
        <taxon>Bacillota</taxon>
        <taxon>Bacilli</taxon>
        <taxon>Lactobacillales</taxon>
        <taxon>Chungangia</taxon>
    </lineage>
</organism>
<feature type="transmembrane region" description="Helical" evidence="7">
    <location>
        <begin position="77"/>
        <end position="98"/>
    </location>
</feature>
<name>A0ABV8X575_9LACT</name>
<evidence type="ECO:0000256" key="6">
    <source>
        <dbReference type="SAM" id="MobiDB-lite"/>
    </source>
</evidence>
<evidence type="ECO:0000256" key="4">
    <source>
        <dbReference type="ARBA" id="ARBA00022989"/>
    </source>
</evidence>
<dbReference type="Proteomes" id="UP001595817">
    <property type="component" value="Unassembled WGS sequence"/>
</dbReference>
<keyword evidence="9" id="KW-1185">Reference proteome</keyword>
<feature type="compositionally biased region" description="Basic and acidic residues" evidence="6">
    <location>
        <begin position="45"/>
        <end position="58"/>
    </location>
</feature>
<keyword evidence="3 7" id="KW-0812">Transmembrane</keyword>
<gene>
    <name evidence="8" type="ORF">ACFOZY_02010</name>
</gene>
<keyword evidence="8" id="KW-0282">Flagellum</keyword>
<dbReference type="EMBL" id="JBHSEC010000002">
    <property type="protein sequence ID" value="MFC4409205.1"/>
    <property type="molecule type" value="Genomic_DNA"/>
</dbReference>
<evidence type="ECO:0000256" key="2">
    <source>
        <dbReference type="ARBA" id="ARBA00022475"/>
    </source>
</evidence>
<comment type="caution">
    <text evidence="8">The sequence shown here is derived from an EMBL/GenBank/DDBJ whole genome shotgun (WGS) entry which is preliminary data.</text>
</comment>
<keyword evidence="8" id="KW-0969">Cilium</keyword>
<keyword evidence="2" id="KW-1003">Cell membrane</keyword>
<keyword evidence="5 7" id="KW-0472">Membrane</keyword>
<protein>
    <submittedName>
        <fullName evidence="8">Flagellar biosynthetic protein FliO</fullName>
    </submittedName>
</protein>
<evidence type="ECO:0000313" key="9">
    <source>
        <dbReference type="Proteomes" id="UP001595817"/>
    </source>
</evidence>
<feature type="region of interest" description="Disordered" evidence="6">
    <location>
        <begin position="32"/>
        <end position="67"/>
    </location>
</feature>
<sequence length="225" mass="25402">MVNRLITLVSVMLLLLVLQPVQLVSASPNAPVSDWYKQPDPNSDGSDRTDSGNDRPDSPAEDEQSDSGTVSLSLWDYLKMLFALLFVVGLLYGLLRFVNKRNLQYQKNRLIQNHGGINLGQHKSVQVLEIGSSFYLVGVGEDITLLKEITDPAEIEKFQKNFEERESTAPLPFIAEVWESLKGKSGQLKSTDSESKFQDVFQQRLKELKDSRKKGIEDWKKGDQD</sequence>
<accession>A0ABV8X575</accession>
<reference evidence="9" key="1">
    <citation type="journal article" date="2019" name="Int. J. Syst. Evol. Microbiol.">
        <title>The Global Catalogue of Microorganisms (GCM) 10K type strain sequencing project: providing services to taxonomists for standard genome sequencing and annotation.</title>
        <authorList>
            <consortium name="The Broad Institute Genomics Platform"/>
            <consortium name="The Broad Institute Genome Sequencing Center for Infectious Disease"/>
            <person name="Wu L."/>
            <person name="Ma J."/>
        </authorList>
    </citation>
    <scope>NUCLEOTIDE SEQUENCE [LARGE SCALE GENOMIC DNA]</scope>
    <source>
        <strain evidence="9">CCUG 59778</strain>
    </source>
</reference>
<evidence type="ECO:0000256" key="7">
    <source>
        <dbReference type="SAM" id="Phobius"/>
    </source>
</evidence>
<evidence type="ECO:0000313" key="8">
    <source>
        <dbReference type="EMBL" id="MFC4409205.1"/>
    </source>
</evidence>